<evidence type="ECO:0000313" key="4">
    <source>
        <dbReference type="Proteomes" id="UP000613580"/>
    </source>
</evidence>
<feature type="region of interest" description="Disordered" evidence="1">
    <location>
        <begin position="586"/>
        <end position="618"/>
    </location>
</feature>
<proteinExistence type="predicted"/>
<keyword evidence="4" id="KW-1185">Reference proteome</keyword>
<evidence type="ECO:0000256" key="1">
    <source>
        <dbReference type="SAM" id="MobiDB-lite"/>
    </source>
</evidence>
<dbReference type="InterPro" id="IPR040521">
    <property type="entry name" value="KDZ"/>
</dbReference>
<protein>
    <submittedName>
        <fullName evidence="3">CxC2 domain-containing protein</fullName>
    </submittedName>
</protein>
<dbReference type="EMBL" id="JACAZE010000011">
    <property type="protein sequence ID" value="KAF7304426.1"/>
    <property type="molecule type" value="Genomic_DNA"/>
</dbReference>
<gene>
    <name evidence="3" type="ORF">HMN09_00844800</name>
</gene>
<dbReference type="InterPro" id="IPR041457">
    <property type="entry name" value="CxC2_KDZ-assoc"/>
</dbReference>
<comment type="caution">
    <text evidence="3">The sequence shown here is derived from an EMBL/GenBank/DDBJ whole genome shotgun (WGS) entry which is preliminary data.</text>
</comment>
<evidence type="ECO:0000313" key="3">
    <source>
        <dbReference type="EMBL" id="KAF7304426.1"/>
    </source>
</evidence>
<dbReference type="AlphaFoldDB" id="A0A8H6W696"/>
<sequence>MKKRQRRHSASVIDMGLFSLNDDFYLMELENNEVVEPIKKPIRPSDPALRRWAEQHRNEFLRALLWHDARGKDGSETCARCTVPGKAAAYRCDDFLFILFRNGTRRAAIFLERRSSRLVSVSKLATPLECPLPAARGRSWTNSPFYTQTGSTMLLWTTAAAKTAEAQYLQLLRSRLFPATVQRPQTCATFACLDLFNLFSLKPKVTAFDFYDTLEKLTNGLGDKPPDRYRMLLRMARMEASLASQARRAVRIRIQWGRACPPEHSPLVARLVLILGSTCPTTGRRQSLANMMLAILRSDPGSPICSSRALIGSTCGQRSTSKRLRGDGSGDGSVRAHEFVLPTGVGDLQRGERYANMDFIFASVLRHFHLMLRKVVSYDIVCQWYKHLFERLKELPPFLKAVLLRRLTRLVVPKLHILGHTAACKNKFDLNLVPGSGQTDAEGIERARSDMLDAYWSSWNWGKVLSLPSTLRQRLDAAKIELVKQTEAFNLFSDEQEELVPEWTEMVLAFEEDGSKKNPNIDWSIGESEAQVRLRLQQIEDQQAAEGRAPLRVHEVGPVAFLEFALSVEQQQRRIKTQAALKKSQSTAEQIHLGSSRRKLNRDQQTLALSKQRSRLMR</sequence>
<dbReference type="Pfam" id="PF18758">
    <property type="entry name" value="KDZ"/>
    <property type="match status" value="1"/>
</dbReference>
<dbReference type="OrthoDB" id="3222357at2759"/>
<name>A0A8H6W696_MYCCL</name>
<organism evidence="3 4">
    <name type="scientific">Mycena chlorophos</name>
    <name type="common">Agaric fungus</name>
    <name type="synonym">Agaricus chlorophos</name>
    <dbReference type="NCBI Taxonomy" id="658473"/>
    <lineage>
        <taxon>Eukaryota</taxon>
        <taxon>Fungi</taxon>
        <taxon>Dikarya</taxon>
        <taxon>Basidiomycota</taxon>
        <taxon>Agaricomycotina</taxon>
        <taxon>Agaricomycetes</taxon>
        <taxon>Agaricomycetidae</taxon>
        <taxon>Agaricales</taxon>
        <taxon>Marasmiineae</taxon>
        <taxon>Mycenaceae</taxon>
        <taxon>Mycena</taxon>
    </lineage>
</organism>
<evidence type="ECO:0000259" key="2">
    <source>
        <dbReference type="Pfam" id="PF18803"/>
    </source>
</evidence>
<feature type="domain" description="CxC2-like cysteine cluster KDZ transposase-associated" evidence="2">
    <location>
        <begin position="162"/>
        <end position="221"/>
    </location>
</feature>
<dbReference type="Proteomes" id="UP000613580">
    <property type="component" value="Unassembled WGS sequence"/>
</dbReference>
<reference evidence="3" key="1">
    <citation type="submission" date="2020-05" db="EMBL/GenBank/DDBJ databases">
        <title>Mycena genomes resolve the evolution of fungal bioluminescence.</title>
        <authorList>
            <person name="Tsai I.J."/>
        </authorList>
    </citation>
    <scope>NUCLEOTIDE SEQUENCE</scope>
    <source>
        <strain evidence="3">110903Hualien_Pintung</strain>
    </source>
</reference>
<accession>A0A8H6W696</accession>
<dbReference type="Pfam" id="PF18803">
    <property type="entry name" value="CxC2"/>
    <property type="match status" value="1"/>
</dbReference>